<accession>A0A2N1MB80</accession>
<evidence type="ECO:0000313" key="2">
    <source>
        <dbReference type="Proteomes" id="UP000233469"/>
    </source>
</evidence>
<evidence type="ECO:0000313" key="1">
    <source>
        <dbReference type="EMBL" id="PKK58887.1"/>
    </source>
</evidence>
<reference evidence="1 2" key="1">
    <citation type="submission" date="2016-04" db="EMBL/GenBank/DDBJ databases">
        <title>Genome analyses suggest a sexual origin of heterokaryosis in a supposedly ancient asexual fungus.</title>
        <authorList>
            <person name="Ropars J."/>
            <person name="Sedzielewska K."/>
            <person name="Noel J."/>
            <person name="Charron P."/>
            <person name="Farinelli L."/>
            <person name="Marton T."/>
            <person name="Kruger M."/>
            <person name="Pelin A."/>
            <person name="Brachmann A."/>
            <person name="Corradi N."/>
        </authorList>
    </citation>
    <scope>NUCLEOTIDE SEQUENCE [LARGE SCALE GENOMIC DNA]</scope>
    <source>
        <strain evidence="1 2">C2</strain>
    </source>
</reference>
<dbReference type="VEuPathDB" id="FungiDB:FUN_007489"/>
<comment type="caution">
    <text evidence="1">The sequence shown here is derived from an EMBL/GenBank/DDBJ whole genome shotgun (WGS) entry which is preliminary data.</text>
</comment>
<sequence length="97" mass="11478">KKKPLIIFGNVEYLRDDIDTQELKGKINELGMWEIGCLYNFTFLMKNQVSCQLIEFIKSHNKRTEVGVKDVDCNILESNWNKWNDLAFHRGSHWANF</sequence>
<feature type="non-terminal residue" evidence="1">
    <location>
        <position position="1"/>
    </location>
</feature>
<name>A0A2N1MB80_9GLOM</name>
<organism evidence="1 2">
    <name type="scientific">Rhizophagus irregularis</name>
    <dbReference type="NCBI Taxonomy" id="588596"/>
    <lineage>
        <taxon>Eukaryota</taxon>
        <taxon>Fungi</taxon>
        <taxon>Fungi incertae sedis</taxon>
        <taxon>Mucoromycota</taxon>
        <taxon>Glomeromycotina</taxon>
        <taxon>Glomeromycetes</taxon>
        <taxon>Glomerales</taxon>
        <taxon>Glomeraceae</taxon>
        <taxon>Rhizophagus</taxon>
    </lineage>
</organism>
<protein>
    <submittedName>
        <fullName evidence="1">Uncharacterized protein</fullName>
    </submittedName>
</protein>
<reference evidence="1 2" key="2">
    <citation type="submission" date="2017-10" db="EMBL/GenBank/DDBJ databases">
        <title>Extensive intraspecific genome diversity in a model arbuscular mycorrhizal fungus.</title>
        <authorList>
            <person name="Chen E.C.H."/>
            <person name="Morin E."/>
            <person name="Baudet D."/>
            <person name="Noel J."/>
            <person name="Ndikumana S."/>
            <person name="Charron P."/>
            <person name="St-Onge C."/>
            <person name="Giorgi J."/>
            <person name="Grigoriev I.V."/>
            <person name="Roux C."/>
            <person name="Martin F.M."/>
            <person name="Corradi N."/>
        </authorList>
    </citation>
    <scope>NUCLEOTIDE SEQUENCE [LARGE SCALE GENOMIC DNA]</scope>
    <source>
        <strain evidence="1 2">C2</strain>
    </source>
</reference>
<dbReference type="EMBL" id="LLXL01003326">
    <property type="protein sequence ID" value="PKK58887.1"/>
    <property type="molecule type" value="Genomic_DNA"/>
</dbReference>
<proteinExistence type="predicted"/>
<dbReference type="Proteomes" id="UP000233469">
    <property type="component" value="Unassembled WGS sequence"/>
</dbReference>
<gene>
    <name evidence="1" type="ORF">RhiirC2_795618</name>
</gene>
<dbReference type="AlphaFoldDB" id="A0A2N1MB80"/>